<evidence type="ECO:0000313" key="3">
    <source>
        <dbReference type="Proteomes" id="UP000663827"/>
    </source>
</evidence>
<dbReference type="Proteomes" id="UP000663827">
    <property type="component" value="Unassembled WGS sequence"/>
</dbReference>
<keyword evidence="1" id="KW-1133">Transmembrane helix</keyword>
<evidence type="ECO:0008006" key="4">
    <source>
        <dbReference type="Google" id="ProtNLM"/>
    </source>
</evidence>
<dbReference type="SUPFAM" id="SSF63829">
    <property type="entry name" value="Calcium-dependent phosphotriesterase"/>
    <property type="match status" value="1"/>
</dbReference>
<evidence type="ECO:0000313" key="2">
    <source>
        <dbReference type="EMBL" id="CAE7061263.1"/>
    </source>
</evidence>
<name>A0A8H3DXL1_9AGAM</name>
<dbReference type="InterPro" id="IPR011042">
    <property type="entry name" value="6-blade_b-propeller_TolB-like"/>
</dbReference>
<keyword evidence="1" id="KW-0812">Transmembrane</keyword>
<comment type="caution">
    <text evidence="2">The sequence shown here is derived from an EMBL/GenBank/DDBJ whole genome shotgun (WGS) entry which is preliminary data.</text>
</comment>
<dbReference type="PANTHER" id="PTHR11799">
    <property type="entry name" value="PARAOXONASE"/>
    <property type="match status" value="1"/>
</dbReference>
<dbReference type="Gene3D" id="2.120.10.30">
    <property type="entry name" value="TolB, C-terminal domain"/>
    <property type="match status" value="1"/>
</dbReference>
<gene>
    <name evidence="2" type="ORF">RDB_LOCUS8136</name>
</gene>
<dbReference type="PANTHER" id="PTHR11799:SF12">
    <property type="entry name" value="PARAOXONASE-RELATED"/>
    <property type="match status" value="1"/>
</dbReference>
<proteinExistence type="predicted"/>
<dbReference type="InterPro" id="IPR051288">
    <property type="entry name" value="Serum_paraoxonase/arylesterase"/>
</dbReference>
<organism evidence="2 3">
    <name type="scientific">Rhizoctonia solani</name>
    <dbReference type="NCBI Taxonomy" id="456999"/>
    <lineage>
        <taxon>Eukaryota</taxon>
        <taxon>Fungi</taxon>
        <taxon>Dikarya</taxon>
        <taxon>Basidiomycota</taxon>
        <taxon>Agaricomycotina</taxon>
        <taxon>Agaricomycetes</taxon>
        <taxon>Cantharellales</taxon>
        <taxon>Ceratobasidiaceae</taxon>
        <taxon>Rhizoctonia</taxon>
    </lineage>
</organism>
<feature type="transmembrane region" description="Helical" evidence="1">
    <location>
        <begin position="6"/>
        <end position="31"/>
    </location>
</feature>
<accession>A0A8H3DXL1</accession>
<keyword evidence="1" id="KW-0472">Membrane</keyword>
<dbReference type="AlphaFoldDB" id="A0A8H3DXL1"/>
<reference evidence="2" key="1">
    <citation type="submission" date="2021-01" db="EMBL/GenBank/DDBJ databases">
        <authorList>
            <person name="Kaushik A."/>
        </authorList>
    </citation>
    <scope>NUCLEOTIDE SEQUENCE</scope>
    <source>
        <strain evidence="2">AG5</strain>
    </source>
</reference>
<dbReference type="EMBL" id="CAJNJQ010000176">
    <property type="protein sequence ID" value="CAE7061263.1"/>
    <property type="molecule type" value="Genomic_DNA"/>
</dbReference>
<sequence>MPSVGVTLLTIVILVSGILYQVYLSPLLVLFGWGRAIKPLNAEKCTDVEGLQACEKLVVHPSGLVYLACASTLESRIDWMPAAFKLNASALRGRTSTDYVATYDPRTQTVTRLDAFGLDDPRGLNLHGFDVVADEVDSNTLWIYLINHRPPIDPSVDAHHTGADPAIEIFKTRLGSSTMEWVRTLEDSDVIISPNDVVGGRNGKEVWFTNDRRARTGVVRALTDLLFRVKSTTVGYCHADTGCKIAADELYASNGLARTEDGNFWVASTYGAYITIHERQADNSLVPTEVVKVGLPIDNLAASSDGSVIAATFPKLFDLVNAGRNVNPSVTAHSSAYRISLNTGSGSYYGEKYKVEKIYEDNEGFGSSATSAAIYGDTLYLHGYFAYWLRVCKLPGS</sequence>
<protein>
    <recommendedName>
        <fullName evidence="4">Serum paraoxonase/arylesterase</fullName>
    </recommendedName>
</protein>
<evidence type="ECO:0000256" key="1">
    <source>
        <dbReference type="SAM" id="Phobius"/>
    </source>
</evidence>